<evidence type="ECO:0000313" key="1">
    <source>
        <dbReference type="EMBL" id="MFD1674341.1"/>
    </source>
</evidence>
<reference evidence="2" key="1">
    <citation type="journal article" date="2019" name="Int. J. Syst. Evol. Microbiol.">
        <title>The Global Catalogue of Microorganisms (GCM) 10K type strain sequencing project: providing services to taxonomists for standard genome sequencing and annotation.</title>
        <authorList>
            <consortium name="The Broad Institute Genomics Platform"/>
            <consortium name="The Broad Institute Genome Sequencing Center for Infectious Disease"/>
            <person name="Wu L."/>
            <person name="Ma J."/>
        </authorList>
    </citation>
    <scope>NUCLEOTIDE SEQUENCE [LARGE SCALE GENOMIC DNA]</scope>
    <source>
        <strain evidence="2">CGMCC 1.12286</strain>
    </source>
</reference>
<dbReference type="RefSeq" id="WP_377942213.1">
    <property type="nucleotide sequence ID" value="NZ_JBHUCX010000020.1"/>
</dbReference>
<gene>
    <name evidence="1" type="ORF">ACFSB2_06435</name>
</gene>
<evidence type="ECO:0000313" key="2">
    <source>
        <dbReference type="Proteomes" id="UP001597079"/>
    </source>
</evidence>
<dbReference type="Gene3D" id="3.30.460.10">
    <property type="entry name" value="Beta Polymerase, domain 2"/>
    <property type="match status" value="1"/>
</dbReference>
<comment type="caution">
    <text evidence="1">The sequence shown here is derived from an EMBL/GenBank/DDBJ whole genome shotgun (WGS) entry which is preliminary data.</text>
</comment>
<proteinExistence type="predicted"/>
<dbReference type="InterPro" id="IPR007530">
    <property type="entry name" value="Aminoglycoside_adenylylTfrase"/>
</dbReference>
<dbReference type="SUPFAM" id="SSF81301">
    <property type="entry name" value="Nucleotidyltransferase"/>
    <property type="match status" value="1"/>
</dbReference>
<dbReference type="EMBL" id="JBHUCX010000020">
    <property type="protein sequence ID" value="MFD1674341.1"/>
    <property type="molecule type" value="Genomic_DNA"/>
</dbReference>
<name>A0ABW4JDA9_9BACL</name>
<dbReference type="SUPFAM" id="SSF81631">
    <property type="entry name" value="PAP/OAS1 substrate-binding domain"/>
    <property type="match status" value="1"/>
</dbReference>
<dbReference type="Pfam" id="PF04439">
    <property type="entry name" value="Adenyl_transf"/>
    <property type="match status" value="1"/>
</dbReference>
<organism evidence="1 2">
    <name type="scientific">Alicyclobacillus fodiniaquatilis</name>
    <dbReference type="NCBI Taxonomy" id="1661150"/>
    <lineage>
        <taxon>Bacteria</taxon>
        <taxon>Bacillati</taxon>
        <taxon>Bacillota</taxon>
        <taxon>Bacilli</taxon>
        <taxon>Bacillales</taxon>
        <taxon>Alicyclobacillaceae</taxon>
        <taxon>Alicyclobacillus</taxon>
    </lineage>
</organism>
<dbReference type="InterPro" id="IPR043519">
    <property type="entry name" value="NT_sf"/>
</dbReference>
<keyword evidence="2" id="KW-1185">Reference proteome</keyword>
<dbReference type="Gene3D" id="1.20.120.330">
    <property type="entry name" value="Nucleotidyltransferases domain 2"/>
    <property type="match status" value="1"/>
</dbReference>
<accession>A0ABW4JDA9</accession>
<dbReference type="PIRSF" id="PIRSF000812">
    <property type="entry name" value="AAD"/>
    <property type="match status" value="1"/>
</dbReference>
<dbReference type="Proteomes" id="UP001597079">
    <property type="component" value="Unassembled WGS sequence"/>
</dbReference>
<protein>
    <submittedName>
        <fullName evidence="1">Aminoglycoside 6-adenylyltransferase</fullName>
    </submittedName>
</protein>
<sequence length="290" mass="33634">MRNEKEMLDLIIGFANDDARIRAVMMNGSRANPAAPKDIFQDYDIIYFVTSVDEFVRDRSWIQRFGELIIMQTPDEMGIPSPTESDSFAFLMLFQDGNRIDLTLYPVDKLDSLERDSLSVLLLDKDHILGPLPSSSNRDYLTVPPTAKQFADCCNEFWWVSTYVAKGLWRRELPYAKYTFERPVRDMLTLMLQWDIGVQTDFAVDSGKCGKYFSKYLEARQWDAYVKTFANGEYEEAWNALFVMCDLFRETAVKVAQHFGYAYPDDDDKRVSGYLRHVKELPPDAQGIYE</sequence>